<feature type="transmembrane region" description="Helical" evidence="15">
    <location>
        <begin position="37"/>
        <end position="57"/>
    </location>
</feature>
<dbReference type="SUPFAM" id="SSF140990">
    <property type="entry name" value="FtsH protease domain-like"/>
    <property type="match status" value="1"/>
</dbReference>
<comment type="similarity">
    <text evidence="16">Belongs to the AAA ATPase family.</text>
</comment>
<dbReference type="Gene3D" id="1.10.8.60">
    <property type="match status" value="1"/>
</dbReference>
<dbReference type="GO" id="GO:0008270">
    <property type="term" value="F:zinc ion binding"/>
    <property type="evidence" value="ECO:0007669"/>
    <property type="project" value="UniProtKB-UniRule"/>
</dbReference>
<keyword evidence="8 15" id="KW-0378">Hydrolase</keyword>
<proteinExistence type="inferred from homology"/>
<comment type="caution">
    <text evidence="19">The sequence shown here is derived from an EMBL/GenBank/DDBJ whole genome shotgun (WGS) entry which is preliminary data.</text>
</comment>
<dbReference type="Gene3D" id="1.20.58.760">
    <property type="entry name" value="Peptidase M41"/>
    <property type="match status" value="1"/>
</dbReference>
<keyword evidence="5 15" id="KW-0812">Transmembrane</keyword>
<dbReference type="FunFam" id="1.20.58.760:FF:000001">
    <property type="entry name" value="ATP-dependent zinc metalloprotease FtsH"/>
    <property type="match status" value="1"/>
</dbReference>
<protein>
    <recommendedName>
        <fullName evidence="15">ATP-dependent zinc metalloprotease FtsH</fullName>
        <ecNumber evidence="15">3.4.24.-</ecNumber>
    </recommendedName>
</protein>
<keyword evidence="7 15" id="KW-0547">Nucleotide-binding</keyword>
<dbReference type="Gene3D" id="3.40.50.300">
    <property type="entry name" value="P-loop containing nucleotide triphosphate hydrolases"/>
    <property type="match status" value="1"/>
</dbReference>
<evidence type="ECO:0000256" key="16">
    <source>
        <dbReference type="RuleBase" id="RU003651"/>
    </source>
</evidence>
<gene>
    <name evidence="15" type="primary">ftsH</name>
    <name evidence="19" type="ORF">CDSM653_01852</name>
</gene>
<reference evidence="20" key="3">
    <citation type="submission" date="2015-02" db="EMBL/GenBank/DDBJ databases">
        <title>Genome analysis of three genomes within the thermophilic hydrogenogenic bacterial species Caldanaerobacter subterraneus.</title>
        <authorList>
            <person name="Sant'Anna F.H."/>
            <person name="Lebedinsky A."/>
            <person name="Sokolova T."/>
            <person name="Robb F.T."/>
            <person name="Gonzalez J.M."/>
        </authorList>
    </citation>
    <scope>NUCLEOTIDE SEQUENCE [LARGE SCALE GENOMIC DNA]</scope>
    <source>
        <strain evidence="20">DSM 12653</strain>
    </source>
</reference>
<dbReference type="GO" id="GO:0004222">
    <property type="term" value="F:metalloendopeptidase activity"/>
    <property type="evidence" value="ECO:0007669"/>
    <property type="project" value="InterPro"/>
</dbReference>
<comment type="similarity">
    <text evidence="2 15">In the C-terminal section; belongs to the peptidase M41 family.</text>
</comment>
<keyword evidence="3 15" id="KW-1003">Cell membrane</keyword>
<accession>A0A0F5PKR2</accession>
<evidence type="ECO:0000256" key="4">
    <source>
        <dbReference type="ARBA" id="ARBA00022670"/>
    </source>
</evidence>
<comment type="cofactor">
    <cofactor evidence="15">
        <name>Zn(2+)</name>
        <dbReference type="ChEBI" id="CHEBI:29105"/>
    </cofactor>
    <text evidence="15">Binds 1 zinc ion per subunit.</text>
</comment>
<dbReference type="InterPro" id="IPR003959">
    <property type="entry name" value="ATPase_AAA_core"/>
</dbReference>
<evidence type="ECO:0000256" key="5">
    <source>
        <dbReference type="ARBA" id="ARBA00022692"/>
    </source>
</evidence>
<dbReference type="Pfam" id="PF01434">
    <property type="entry name" value="Peptidase_M41"/>
    <property type="match status" value="1"/>
</dbReference>
<feature type="transmembrane region" description="Helical" evidence="15">
    <location>
        <begin position="12"/>
        <end position="31"/>
    </location>
</feature>
<evidence type="ECO:0000256" key="13">
    <source>
        <dbReference type="ARBA" id="ARBA00023136"/>
    </source>
</evidence>
<feature type="active site" evidence="15">
    <location>
        <position position="349"/>
    </location>
</feature>
<reference evidence="19 20" key="1">
    <citation type="submission" date="2008-07" db="EMBL/GenBank/DDBJ databases">
        <authorList>
            <person name="Gonzalez J."/>
            <person name="Sokolova T."/>
            <person name="Ferriera S."/>
            <person name="Johnson J."/>
            <person name="Kravitz S."/>
            <person name="Beeson K."/>
            <person name="Sutton G."/>
            <person name="Rogers Y.-H."/>
            <person name="Friedman R."/>
            <person name="Frazier M."/>
            <person name="Venter J.C."/>
        </authorList>
    </citation>
    <scope>NUCLEOTIDE SEQUENCE [LARGE SCALE GENOMIC DNA]</scope>
    <source>
        <strain evidence="19 20">DSM 12653</strain>
    </source>
</reference>
<evidence type="ECO:0000256" key="3">
    <source>
        <dbReference type="ARBA" id="ARBA00022475"/>
    </source>
</evidence>
<dbReference type="PANTHER" id="PTHR23076">
    <property type="entry name" value="METALLOPROTEASE M41 FTSH"/>
    <property type="match status" value="1"/>
</dbReference>
<dbReference type="InterPro" id="IPR005936">
    <property type="entry name" value="FtsH"/>
</dbReference>
<evidence type="ECO:0000313" key="19">
    <source>
        <dbReference type="EMBL" id="KKC29001.1"/>
    </source>
</evidence>
<feature type="binding site" evidence="15">
    <location>
        <begin position="129"/>
        <end position="136"/>
    </location>
    <ligand>
        <name>ATP</name>
        <dbReference type="ChEBI" id="CHEBI:30616"/>
    </ligand>
</feature>
<dbReference type="HAMAP" id="MF_01458">
    <property type="entry name" value="FtsH"/>
    <property type="match status" value="1"/>
</dbReference>
<dbReference type="InterPro" id="IPR037219">
    <property type="entry name" value="Peptidase_M41-like"/>
</dbReference>
<comment type="subunit">
    <text evidence="15">Homohexamer.</text>
</comment>
<name>A0A0F5PKR2_9THEO</name>
<dbReference type="SMART" id="SM00382">
    <property type="entry name" value="AAA"/>
    <property type="match status" value="1"/>
</dbReference>
<dbReference type="InterPro" id="IPR000642">
    <property type="entry name" value="Peptidase_M41"/>
</dbReference>
<dbReference type="EMBL" id="ABXP02000106">
    <property type="protein sequence ID" value="KKC29001.1"/>
    <property type="molecule type" value="Genomic_DNA"/>
</dbReference>
<evidence type="ECO:0000256" key="1">
    <source>
        <dbReference type="ARBA" id="ARBA00004370"/>
    </source>
</evidence>
<feature type="domain" description="AAA+ ATPase" evidence="18">
    <location>
        <begin position="121"/>
        <end position="257"/>
    </location>
</feature>
<dbReference type="InterPro" id="IPR041569">
    <property type="entry name" value="AAA_lid_3"/>
</dbReference>
<evidence type="ECO:0000256" key="15">
    <source>
        <dbReference type="HAMAP-Rule" id="MF_01458"/>
    </source>
</evidence>
<evidence type="ECO:0000313" key="20">
    <source>
        <dbReference type="Proteomes" id="UP000010146"/>
    </source>
</evidence>
<feature type="binding site" evidence="15">
    <location>
        <position position="348"/>
    </location>
    <ligand>
        <name>Zn(2+)</name>
        <dbReference type="ChEBI" id="CHEBI:29105"/>
        <note>catalytic</note>
    </ligand>
</feature>
<evidence type="ECO:0000256" key="9">
    <source>
        <dbReference type="ARBA" id="ARBA00022833"/>
    </source>
</evidence>
<dbReference type="GO" id="GO:0004176">
    <property type="term" value="F:ATP-dependent peptidase activity"/>
    <property type="evidence" value="ECO:0007669"/>
    <property type="project" value="InterPro"/>
</dbReference>
<keyword evidence="10 15" id="KW-0067">ATP-binding</keyword>
<dbReference type="CDD" id="cd19501">
    <property type="entry name" value="RecA-like_FtsH"/>
    <property type="match status" value="1"/>
</dbReference>
<keyword evidence="12 15" id="KW-0482">Metalloprotease</keyword>
<evidence type="ECO:0000256" key="6">
    <source>
        <dbReference type="ARBA" id="ARBA00022723"/>
    </source>
</evidence>
<evidence type="ECO:0000256" key="8">
    <source>
        <dbReference type="ARBA" id="ARBA00022801"/>
    </source>
</evidence>
<dbReference type="InterPro" id="IPR003593">
    <property type="entry name" value="AAA+_ATPase"/>
</dbReference>
<dbReference type="EC" id="3.4.24.-" evidence="15"/>
<dbReference type="PROSITE" id="PS00674">
    <property type="entry name" value="AAA"/>
    <property type="match status" value="1"/>
</dbReference>
<dbReference type="FunFam" id="1.10.8.60:FF:000001">
    <property type="entry name" value="ATP-dependent zinc metalloprotease FtsH"/>
    <property type="match status" value="1"/>
</dbReference>
<evidence type="ECO:0000256" key="11">
    <source>
        <dbReference type="ARBA" id="ARBA00022989"/>
    </source>
</evidence>
<dbReference type="GO" id="GO:0006508">
    <property type="term" value="P:proteolysis"/>
    <property type="evidence" value="ECO:0007669"/>
    <property type="project" value="UniProtKB-KW"/>
</dbReference>
<feature type="binding site" evidence="15">
    <location>
        <position position="423"/>
    </location>
    <ligand>
        <name>Zn(2+)</name>
        <dbReference type="ChEBI" id="CHEBI:29105"/>
        <note>catalytic</note>
    </ligand>
</feature>
<dbReference type="Proteomes" id="UP000010146">
    <property type="component" value="Unassembled WGS sequence"/>
</dbReference>
<comment type="similarity">
    <text evidence="14 15">In the central section; belongs to the AAA ATPase family.</text>
</comment>
<comment type="subcellular location">
    <subcellularLocation>
        <location evidence="15">Cell membrane</location>
        <topology evidence="15">Multi-pass membrane protein</topology>
        <orientation evidence="15">Cytoplasmic side</orientation>
    </subcellularLocation>
    <subcellularLocation>
        <location evidence="1">Membrane</location>
    </subcellularLocation>
</comment>
<evidence type="ECO:0000256" key="12">
    <source>
        <dbReference type="ARBA" id="ARBA00023049"/>
    </source>
</evidence>
<dbReference type="FunFam" id="3.40.50.300:FF:000001">
    <property type="entry name" value="ATP-dependent zinc metalloprotease FtsH"/>
    <property type="match status" value="1"/>
</dbReference>
<dbReference type="InterPro" id="IPR027417">
    <property type="entry name" value="P-loop_NTPase"/>
</dbReference>
<dbReference type="InterPro" id="IPR003960">
    <property type="entry name" value="ATPase_AAA_CS"/>
</dbReference>
<evidence type="ECO:0000256" key="17">
    <source>
        <dbReference type="SAM" id="Coils"/>
    </source>
</evidence>
<feature type="binding site" evidence="15">
    <location>
        <position position="352"/>
    </location>
    <ligand>
        <name>Zn(2+)</name>
        <dbReference type="ChEBI" id="CHEBI:29105"/>
        <note>catalytic</note>
    </ligand>
</feature>
<feature type="coiled-coil region" evidence="17">
    <location>
        <begin position="486"/>
        <end position="513"/>
    </location>
</feature>
<dbReference type="Pfam" id="PF17862">
    <property type="entry name" value="AAA_lid_3"/>
    <property type="match status" value="1"/>
</dbReference>
<dbReference type="GO" id="GO:0005886">
    <property type="term" value="C:plasma membrane"/>
    <property type="evidence" value="ECO:0007669"/>
    <property type="project" value="UniProtKB-SubCell"/>
</dbReference>
<dbReference type="GO" id="GO:0005524">
    <property type="term" value="F:ATP binding"/>
    <property type="evidence" value="ECO:0007669"/>
    <property type="project" value="UniProtKB-UniRule"/>
</dbReference>
<evidence type="ECO:0000256" key="2">
    <source>
        <dbReference type="ARBA" id="ARBA00010044"/>
    </source>
</evidence>
<keyword evidence="9 15" id="KW-0862">Zinc</keyword>
<dbReference type="GO" id="GO:0016887">
    <property type="term" value="F:ATP hydrolysis activity"/>
    <property type="evidence" value="ECO:0007669"/>
    <property type="project" value="UniProtKB-UniRule"/>
</dbReference>
<comment type="function">
    <text evidence="15">Acts as a processive, ATP-dependent zinc metallopeptidase for both cytoplasmic and membrane proteins. Plays a role in the quality control of integral membrane proteins.</text>
</comment>
<evidence type="ECO:0000256" key="14">
    <source>
        <dbReference type="ARBA" id="ARBA00061570"/>
    </source>
</evidence>
<sequence>MGAENMKKNLHTIILVMSIFVNILLLYLFITEVNPNLSLNLTFLLIAAATAIAYILLKNKFSELMPVKYNSLSEINEEVTKKKGNITFKDVAGLDEVIEELKVIIDFMTNTEKYNKMGAKIPKGILFYGPPGTGKTLLATALAGETNSTFISASGSEFVEKYVGVGASRIRALFAKAKKNAPSIIFIDEIDAVGTKRNTDNNSEKDQTLNQLLVEMDGFNSNEGIIVIGATNRIDMLDEALLRPGRFDRTIHIGPPNLKGRLEILKVHTRNKPLDESVSLVDLARKTHGMTGAHLATMCNEAAILAVMRNKTKIGKEEFEEALERVIAGLKKKNPSGLEKERTIAAYHEAGHALIGKILNVNVIEKISIVPRGEALGYVLNFPKDDSFLLTKTELKNKITMLLGGRASEEIIFNEISTGAENDLKEATKIAYQMVCNFGMSELGNRVFDLHLVKSTEMIDKEVDKIINSCYTFARKILLEHKDKVIAIAEKLLEKETITKEELEEIIEEKTSMCV</sequence>
<keyword evidence="13 15" id="KW-0472">Membrane</keyword>
<dbReference type="AlphaFoldDB" id="A0A0F5PKR2"/>
<dbReference type="GO" id="GO:0030163">
    <property type="term" value="P:protein catabolic process"/>
    <property type="evidence" value="ECO:0007669"/>
    <property type="project" value="UniProtKB-UniRule"/>
</dbReference>
<evidence type="ECO:0000256" key="10">
    <source>
        <dbReference type="ARBA" id="ARBA00022840"/>
    </source>
</evidence>
<dbReference type="PANTHER" id="PTHR23076:SF97">
    <property type="entry name" value="ATP-DEPENDENT ZINC METALLOPROTEASE YME1L1"/>
    <property type="match status" value="1"/>
</dbReference>
<evidence type="ECO:0000256" key="7">
    <source>
        <dbReference type="ARBA" id="ARBA00022741"/>
    </source>
</evidence>
<keyword evidence="11 15" id="KW-1133">Transmembrane helix</keyword>
<organism evidence="19 20">
    <name type="scientific">Caldanaerobacter subterraneus subsp. pacificus DSM 12653</name>
    <dbReference type="NCBI Taxonomy" id="391606"/>
    <lineage>
        <taxon>Bacteria</taxon>
        <taxon>Bacillati</taxon>
        <taxon>Bacillota</taxon>
        <taxon>Clostridia</taxon>
        <taxon>Thermoanaerobacterales</taxon>
        <taxon>Thermoanaerobacteraceae</taxon>
        <taxon>Caldanaerobacter</taxon>
    </lineage>
</organism>
<dbReference type="SUPFAM" id="SSF52540">
    <property type="entry name" value="P-loop containing nucleoside triphosphate hydrolases"/>
    <property type="match status" value="1"/>
</dbReference>
<keyword evidence="17" id="KW-0175">Coiled coil</keyword>
<dbReference type="Pfam" id="PF00004">
    <property type="entry name" value="AAA"/>
    <property type="match status" value="1"/>
</dbReference>
<keyword evidence="6 15" id="KW-0479">Metal-binding</keyword>
<reference evidence="19 20" key="2">
    <citation type="journal article" date="2015" name="BMC Genomics">
        <title>Analysis of three genomes within the thermophilic bacterial species Caldanaerobacter subterraneus with a focus on carbon monoxide dehydrogenase evolution and hydrolase diversity.</title>
        <authorList>
            <person name="Sant'Anna F.H."/>
            <person name="Lebedinsky A.V."/>
            <person name="Sokolova T.G."/>
            <person name="Robb F.T."/>
            <person name="Gonzalez J.M."/>
        </authorList>
    </citation>
    <scope>NUCLEOTIDE SEQUENCE [LARGE SCALE GENOMIC DNA]</scope>
    <source>
        <strain evidence="19 20">DSM 12653</strain>
    </source>
</reference>
<evidence type="ECO:0000259" key="18">
    <source>
        <dbReference type="SMART" id="SM00382"/>
    </source>
</evidence>
<keyword evidence="4 15" id="KW-0645">Protease</keyword>